<keyword evidence="7" id="KW-0460">Magnesium</keyword>
<dbReference type="GO" id="GO:0046872">
    <property type="term" value="F:metal ion binding"/>
    <property type="evidence" value="ECO:0007669"/>
    <property type="project" value="UniProtKB-KW"/>
</dbReference>
<feature type="transmembrane region" description="Helical" evidence="8">
    <location>
        <begin position="12"/>
        <end position="31"/>
    </location>
</feature>
<organism evidence="9 10">
    <name type="scientific">Porphyromonas macacae</name>
    <dbReference type="NCBI Taxonomy" id="28115"/>
    <lineage>
        <taxon>Bacteria</taxon>
        <taxon>Pseudomonadati</taxon>
        <taxon>Bacteroidota</taxon>
        <taxon>Bacteroidia</taxon>
        <taxon>Bacteroidales</taxon>
        <taxon>Porphyromonadaceae</taxon>
        <taxon>Porphyromonas</taxon>
    </lineage>
</organism>
<keyword evidence="2" id="KW-1003">Cell membrane</keyword>
<feature type="transmembrane region" description="Helical" evidence="8">
    <location>
        <begin position="203"/>
        <end position="224"/>
    </location>
</feature>
<dbReference type="PANTHER" id="PTHR22926:SF3">
    <property type="entry name" value="UNDECAPRENYL-PHOSPHATE ALPHA-N-ACETYLGLUCOSAMINYL 1-PHOSPHATE TRANSFERASE"/>
    <property type="match status" value="1"/>
</dbReference>
<comment type="cofactor">
    <cofactor evidence="7">
        <name>Mg(2+)</name>
        <dbReference type="ChEBI" id="CHEBI:18420"/>
    </cofactor>
</comment>
<comment type="caution">
    <text evidence="9">The sequence shown here is derived from an EMBL/GenBank/DDBJ whole genome shotgun (WGS) entry which is preliminary data.</text>
</comment>
<feature type="transmembrane region" description="Helical" evidence="8">
    <location>
        <begin position="122"/>
        <end position="139"/>
    </location>
</feature>
<proteinExistence type="predicted"/>
<keyword evidence="10" id="KW-1185">Reference proteome</keyword>
<dbReference type="Proteomes" id="UP000030103">
    <property type="component" value="Unassembled WGS sequence"/>
</dbReference>
<evidence type="ECO:0000256" key="2">
    <source>
        <dbReference type="ARBA" id="ARBA00022475"/>
    </source>
</evidence>
<feature type="transmembrane region" description="Helical" evidence="8">
    <location>
        <begin position="145"/>
        <end position="168"/>
    </location>
</feature>
<feature type="transmembrane region" description="Helical" evidence="8">
    <location>
        <begin position="89"/>
        <end position="110"/>
    </location>
</feature>
<dbReference type="GO" id="GO:0044038">
    <property type="term" value="P:cell wall macromolecule biosynthetic process"/>
    <property type="evidence" value="ECO:0007669"/>
    <property type="project" value="TreeGrafter"/>
</dbReference>
<evidence type="ECO:0000256" key="4">
    <source>
        <dbReference type="ARBA" id="ARBA00022692"/>
    </source>
</evidence>
<dbReference type="PANTHER" id="PTHR22926">
    <property type="entry name" value="PHOSPHO-N-ACETYLMURAMOYL-PENTAPEPTIDE-TRANSFERASE"/>
    <property type="match status" value="1"/>
</dbReference>
<dbReference type="RefSeq" id="WP_036874752.1">
    <property type="nucleotide sequence ID" value="NZ_JRFA01000025.1"/>
</dbReference>
<feature type="transmembrane region" description="Helical" evidence="8">
    <location>
        <begin position="269"/>
        <end position="293"/>
    </location>
</feature>
<dbReference type="GO" id="GO:0009103">
    <property type="term" value="P:lipopolysaccharide biosynthetic process"/>
    <property type="evidence" value="ECO:0007669"/>
    <property type="project" value="TreeGrafter"/>
</dbReference>
<dbReference type="GO" id="GO:0071555">
    <property type="term" value="P:cell wall organization"/>
    <property type="evidence" value="ECO:0007669"/>
    <property type="project" value="TreeGrafter"/>
</dbReference>
<dbReference type="InterPro" id="IPR018480">
    <property type="entry name" value="PNAcMuramoyl-5peptid_Trfase_CS"/>
</dbReference>
<feature type="binding site" evidence="7">
    <location>
        <position position="238"/>
    </location>
    <ligand>
        <name>Mg(2+)</name>
        <dbReference type="ChEBI" id="CHEBI:18420"/>
    </ligand>
</feature>
<dbReference type="Pfam" id="PF00953">
    <property type="entry name" value="Glycos_transf_4"/>
    <property type="match status" value="1"/>
</dbReference>
<dbReference type="GO" id="GO:0005886">
    <property type="term" value="C:plasma membrane"/>
    <property type="evidence" value="ECO:0007669"/>
    <property type="project" value="UniProtKB-SubCell"/>
</dbReference>
<evidence type="ECO:0000256" key="1">
    <source>
        <dbReference type="ARBA" id="ARBA00004651"/>
    </source>
</evidence>
<accession>A0A0A2E5L6</accession>
<feature type="transmembrane region" description="Helical" evidence="8">
    <location>
        <begin position="236"/>
        <end position="257"/>
    </location>
</feature>
<dbReference type="GO" id="GO:0016780">
    <property type="term" value="F:phosphotransferase activity, for other substituted phosphate groups"/>
    <property type="evidence" value="ECO:0007669"/>
    <property type="project" value="InterPro"/>
</dbReference>
<keyword evidence="5 8" id="KW-1133">Transmembrane helix</keyword>
<feature type="transmembrane region" description="Helical" evidence="8">
    <location>
        <begin position="180"/>
        <end position="197"/>
    </location>
</feature>
<dbReference type="PROSITE" id="PS01348">
    <property type="entry name" value="MRAY_2"/>
    <property type="match status" value="1"/>
</dbReference>
<keyword evidence="4 8" id="KW-0812">Transmembrane</keyword>
<dbReference type="AlphaFoldDB" id="A0A0A2E5L6"/>
<sequence>MEFIFSLEAMYIYAFVISLLLGNIIIPRIMIISTKRNLCDMPNVRKLHHSFVSRLGGFSFVSSISIASLFTICLALNFYNQFIVERFEIFGLELFVLLCGVFLLFLIGLYDDLVGATYKYKFLFQIGASSLLPLFGIYINNFHGIFGIFMIPAWLGILLTIFIMVLIINSINFIDGIDGLASGLAFCSILVMFLLLIGLKKYILAIVAAATLGVIIPFFIYNVFGRYTCFKKKIFMGDSGSLTLGYLSGFFIVTLASDENIIGQNYSSVFVIAFASIIVPVFDLIQVVCMRLLKKESPFQPDMKHIHHRLIKAGFSMHQSLIIIIAMSCLFIFLSIYLSPYVDINVMFLTYLTIWLIFNFCIKKRSCNKQKEMDLS</sequence>
<dbReference type="CDD" id="cd06853">
    <property type="entry name" value="GT_WecA_like"/>
    <property type="match status" value="1"/>
</dbReference>
<dbReference type="STRING" id="28115.HQ47_08475"/>
<evidence type="ECO:0000313" key="9">
    <source>
        <dbReference type="EMBL" id="KGN72892.1"/>
    </source>
</evidence>
<feature type="transmembrane region" description="Helical" evidence="8">
    <location>
        <begin position="51"/>
        <end position="77"/>
    </location>
</feature>
<evidence type="ECO:0000256" key="5">
    <source>
        <dbReference type="ARBA" id="ARBA00022989"/>
    </source>
</evidence>
<gene>
    <name evidence="9" type="ORF">HQ47_08475</name>
</gene>
<dbReference type="OrthoDB" id="9783652at2"/>
<evidence type="ECO:0000256" key="3">
    <source>
        <dbReference type="ARBA" id="ARBA00022679"/>
    </source>
</evidence>
<keyword evidence="7" id="KW-0479">Metal-binding</keyword>
<feature type="binding site" evidence="7">
    <location>
        <position position="172"/>
    </location>
    <ligand>
        <name>Mg(2+)</name>
        <dbReference type="ChEBI" id="CHEBI:18420"/>
    </ligand>
</feature>
<reference evidence="9 10" key="1">
    <citation type="submission" date="2014-09" db="EMBL/GenBank/DDBJ databases">
        <title>Draft Genome Sequence of Porphyromonas macacae COT-192_OH2859.</title>
        <authorList>
            <person name="Wallis C."/>
            <person name="Deusch O."/>
            <person name="O'Flynn C."/>
            <person name="Davis I."/>
            <person name="Horsfall A."/>
            <person name="Kirkwood N."/>
            <person name="Harris S."/>
            <person name="Eisen J.A."/>
            <person name="Coil D.A."/>
            <person name="Darling A.E."/>
            <person name="Jospin G."/>
            <person name="Alexiev A."/>
        </authorList>
    </citation>
    <scope>NUCLEOTIDE SEQUENCE [LARGE SCALE GENOMIC DNA]</scope>
    <source>
        <strain evidence="10">COT-192 OH2859</strain>
    </source>
</reference>
<evidence type="ECO:0000313" key="10">
    <source>
        <dbReference type="Proteomes" id="UP000030103"/>
    </source>
</evidence>
<evidence type="ECO:0008006" key="11">
    <source>
        <dbReference type="Google" id="ProtNLM"/>
    </source>
</evidence>
<feature type="transmembrane region" description="Helical" evidence="8">
    <location>
        <begin position="344"/>
        <end position="362"/>
    </location>
</feature>
<evidence type="ECO:0000256" key="6">
    <source>
        <dbReference type="ARBA" id="ARBA00023136"/>
    </source>
</evidence>
<dbReference type="EMBL" id="JRFA01000025">
    <property type="protein sequence ID" value="KGN72892.1"/>
    <property type="molecule type" value="Genomic_DNA"/>
</dbReference>
<feature type="transmembrane region" description="Helical" evidence="8">
    <location>
        <begin position="314"/>
        <end position="338"/>
    </location>
</feature>
<dbReference type="InterPro" id="IPR000715">
    <property type="entry name" value="Glycosyl_transferase_4"/>
</dbReference>
<evidence type="ECO:0000256" key="8">
    <source>
        <dbReference type="SAM" id="Phobius"/>
    </source>
</evidence>
<protein>
    <recommendedName>
        <fullName evidence="11">Undecaprenyl-phosphate alpha-N-acetylglucosaminyl 1-phosphate transferase</fullName>
    </recommendedName>
</protein>
<name>A0A0A2E5L6_9PORP</name>
<evidence type="ECO:0000256" key="7">
    <source>
        <dbReference type="PIRSR" id="PIRSR600715-1"/>
    </source>
</evidence>
<keyword evidence="3" id="KW-0808">Transferase</keyword>
<keyword evidence="6 8" id="KW-0472">Membrane</keyword>
<comment type="subcellular location">
    <subcellularLocation>
        <location evidence="1">Cell membrane</location>
        <topology evidence="1">Multi-pass membrane protein</topology>
    </subcellularLocation>
</comment>